<keyword evidence="2 10" id="KW-0645">Protease</keyword>
<protein>
    <submittedName>
        <fullName evidence="13">Zn-dependent protease</fullName>
    </submittedName>
</protein>
<keyword evidence="1" id="KW-1003">Cell membrane</keyword>
<dbReference type="InterPro" id="IPR050083">
    <property type="entry name" value="HtpX_protease"/>
</dbReference>
<dbReference type="InterPro" id="IPR001915">
    <property type="entry name" value="Peptidase_M48"/>
</dbReference>
<dbReference type="Gene3D" id="3.30.2010.10">
    <property type="entry name" value="Metalloproteases ('zincins'), catalytic domain"/>
    <property type="match status" value="1"/>
</dbReference>
<evidence type="ECO:0000256" key="10">
    <source>
        <dbReference type="RuleBase" id="RU003983"/>
    </source>
</evidence>
<evidence type="ECO:0000256" key="8">
    <source>
        <dbReference type="ARBA" id="ARBA00023049"/>
    </source>
</evidence>
<dbReference type="Proteomes" id="UP000254134">
    <property type="component" value="Unassembled WGS sequence"/>
</dbReference>
<comment type="similarity">
    <text evidence="10">Belongs to the peptidase M48 family.</text>
</comment>
<keyword evidence="7 11" id="KW-1133">Transmembrane helix</keyword>
<keyword evidence="5 10" id="KW-0378">Hydrolase</keyword>
<keyword evidence="4" id="KW-0479">Metal-binding</keyword>
<evidence type="ECO:0000313" key="13">
    <source>
        <dbReference type="EMBL" id="RDI75286.1"/>
    </source>
</evidence>
<comment type="cofactor">
    <cofactor evidence="10">
        <name>Zn(2+)</name>
        <dbReference type="ChEBI" id="CHEBI:29105"/>
    </cofactor>
    <text evidence="10">Binds 1 zinc ion per subunit.</text>
</comment>
<organism evidence="13 14">
    <name type="scientific">Gaiella occulta</name>
    <dbReference type="NCBI Taxonomy" id="1002870"/>
    <lineage>
        <taxon>Bacteria</taxon>
        <taxon>Bacillati</taxon>
        <taxon>Actinomycetota</taxon>
        <taxon>Thermoleophilia</taxon>
        <taxon>Gaiellales</taxon>
        <taxon>Gaiellaceae</taxon>
        <taxon>Gaiella</taxon>
    </lineage>
</organism>
<dbReference type="EMBL" id="QQZY01000002">
    <property type="protein sequence ID" value="RDI75286.1"/>
    <property type="molecule type" value="Genomic_DNA"/>
</dbReference>
<comment type="caution">
    <text evidence="13">The sequence shown here is derived from an EMBL/GenBank/DDBJ whole genome shotgun (WGS) entry which is preliminary data.</text>
</comment>
<feature type="transmembrane region" description="Helical" evidence="11">
    <location>
        <begin position="168"/>
        <end position="189"/>
    </location>
</feature>
<accession>A0A7M2YYV7</accession>
<evidence type="ECO:0000256" key="2">
    <source>
        <dbReference type="ARBA" id="ARBA00022670"/>
    </source>
</evidence>
<dbReference type="Pfam" id="PF01435">
    <property type="entry name" value="Peptidase_M48"/>
    <property type="match status" value="1"/>
</dbReference>
<dbReference type="RefSeq" id="WP_114795505.1">
    <property type="nucleotide sequence ID" value="NZ_QQZY01000002.1"/>
</dbReference>
<feature type="transmembrane region" description="Helical" evidence="11">
    <location>
        <begin position="36"/>
        <end position="54"/>
    </location>
</feature>
<reference evidence="14" key="2">
    <citation type="journal article" date="2019" name="MicrobiologyOpen">
        <title>High-quality draft genome sequence of Gaiella occulta isolated from a 150 meter deep mineral water borehole and comparison with the genome sequences of other deep-branching lineages of the phylum Actinobacteria.</title>
        <authorList>
            <person name="Severino R."/>
            <person name="Froufe H.J.C."/>
            <person name="Barroso C."/>
            <person name="Albuquerque L."/>
            <person name="Lobo-da-Cunha A."/>
            <person name="da Costa M.S."/>
            <person name="Egas C."/>
        </authorList>
    </citation>
    <scope>NUCLEOTIDE SEQUENCE [LARGE SCALE GENOMIC DNA]</scope>
    <source>
        <strain evidence="14">F2-233</strain>
    </source>
</reference>
<evidence type="ECO:0000256" key="11">
    <source>
        <dbReference type="SAM" id="Phobius"/>
    </source>
</evidence>
<evidence type="ECO:0000313" key="14">
    <source>
        <dbReference type="Proteomes" id="UP000254134"/>
    </source>
</evidence>
<evidence type="ECO:0000256" key="6">
    <source>
        <dbReference type="ARBA" id="ARBA00022833"/>
    </source>
</evidence>
<dbReference type="PANTHER" id="PTHR43221">
    <property type="entry name" value="PROTEASE HTPX"/>
    <property type="match status" value="1"/>
</dbReference>
<dbReference type="GO" id="GO:0006508">
    <property type="term" value="P:proteolysis"/>
    <property type="evidence" value="ECO:0007669"/>
    <property type="project" value="UniProtKB-KW"/>
</dbReference>
<dbReference type="PANTHER" id="PTHR43221:SF2">
    <property type="entry name" value="PROTEASE HTPX HOMOLOG"/>
    <property type="match status" value="1"/>
</dbReference>
<keyword evidence="9 11" id="KW-0472">Membrane</keyword>
<evidence type="ECO:0000256" key="3">
    <source>
        <dbReference type="ARBA" id="ARBA00022692"/>
    </source>
</evidence>
<sequence>MRRRAAGNVVKAFLLVTILTLLAAGAGRLVGGRHTASLFAFSALLAAAAVYWTGDRVLLGMLGARPFALAENPLLRSSSDRIAAALAITPPKLALIDDGFPRAFVVGRGPRSSTLAVSTGLLHALRREELDAVIAHELVHVRARDVLTQTFAVLLAVTLIEASRMGGWLSQALLFLLAPVASAFTHLLLSQRRELAADAVAASICDPHDLADALLRLDRAAELVQFAASPATEPLYAVDPFDPDDRLARMFRTHPALEARVARLRAGTP</sequence>
<dbReference type="OrthoDB" id="15218at2"/>
<proteinExistence type="inferred from homology"/>
<gene>
    <name evidence="13" type="ORF">Gocc_1084</name>
</gene>
<evidence type="ECO:0000256" key="5">
    <source>
        <dbReference type="ARBA" id="ARBA00022801"/>
    </source>
</evidence>
<keyword evidence="6 10" id="KW-0862">Zinc</keyword>
<keyword evidence="14" id="KW-1185">Reference proteome</keyword>
<evidence type="ECO:0000256" key="7">
    <source>
        <dbReference type="ARBA" id="ARBA00022989"/>
    </source>
</evidence>
<evidence type="ECO:0000259" key="12">
    <source>
        <dbReference type="Pfam" id="PF01435"/>
    </source>
</evidence>
<dbReference type="AlphaFoldDB" id="A0A7M2YYV7"/>
<evidence type="ECO:0000256" key="1">
    <source>
        <dbReference type="ARBA" id="ARBA00022475"/>
    </source>
</evidence>
<feature type="domain" description="Peptidase M48" evidence="12">
    <location>
        <begin position="72"/>
        <end position="266"/>
    </location>
</feature>
<dbReference type="GO" id="GO:0046872">
    <property type="term" value="F:metal ion binding"/>
    <property type="evidence" value="ECO:0007669"/>
    <property type="project" value="UniProtKB-KW"/>
</dbReference>
<keyword evidence="3 11" id="KW-0812">Transmembrane</keyword>
<name>A0A7M2YYV7_9ACTN</name>
<evidence type="ECO:0000256" key="4">
    <source>
        <dbReference type="ARBA" id="ARBA00022723"/>
    </source>
</evidence>
<dbReference type="GO" id="GO:0004222">
    <property type="term" value="F:metalloendopeptidase activity"/>
    <property type="evidence" value="ECO:0007669"/>
    <property type="project" value="InterPro"/>
</dbReference>
<keyword evidence="8 10" id="KW-0482">Metalloprotease</keyword>
<evidence type="ECO:0000256" key="9">
    <source>
        <dbReference type="ARBA" id="ARBA00023136"/>
    </source>
</evidence>
<reference evidence="13 14" key="1">
    <citation type="submission" date="2018-07" db="EMBL/GenBank/DDBJ databases">
        <title>High-quality-draft genome sequence of Gaiella occulta.</title>
        <authorList>
            <person name="Severino R."/>
            <person name="Froufe H.J.C."/>
            <person name="Rainey F.A."/>
            <person name="Barroso C."/>
            <person name="Albuquerque L."/>
            <person name="Lobo-Da-Cunha A."/>
            <person name="Da Costa M.S."/>
            <person name="Egas C."/>
        </authorList>
    </citation>
    <scope>NUCLEOTIDE SEQUENCE [LARGE SCALE GENOMIC DNA]</scope>
    <source>
        <strain evidence="13 14">F2-233</strain>
    </source>
</reference>